<dbReference type="PANTHER" id="PTHR35793:SF2">
    <property type="entry name" value="INNER MEMBRANE PROTEIN YJIG"/>
    <property type="match status" value="1"/>
</dbReference>
<dbReference type="InterPro" id="IPR011642">
    <property type="entry name" value="Gate_dom"/>
</dbReference>
<accession>A0ABR7THB3</accession>
<keyword evidence="1" id="KW-0472">Membrane</keyword>
<dbReference type="RefSeq" id="WP_188085939.1">
    <property type="nucleotide sequence ID" value="NZ_JACVFC010000001.1"/>
</dbReference>
<feature type="transmembrane region" description="Helical" evidence="1">
    <location>
        <begin position="6"/>
        <end position="24"/>
    </location>
</feature>
<evidence type="ECO:0000313" key="3">
    <source>
        <dbReference type="EMBL" id="MBC9928769.1"/>
    </source>
</evidence>
<feature type="transmembrane region" description="Helical" evidence="1">
    <location>
        <begin position="141"/>
        <end position="161"/>
    </location>
</feature>
<evidence type="ECO:0000259" key="2">
    <source>
        <dbReference type="Pfam" id="PF07670"/>
    </source>
</evidence>
<comment type="caution">
    <text evidence="3">The sequence shown here is derived from an EMBL/GenBank/DDBJ whole genome shotgun (WGS) entry which is preliminary data.</text>
</comment>
<sequence length="412" mass="44168">MALNYVWLGFFLIAFVVAVFKSVFLQDTAIFGDIMNGMLGSAKTGAEISLGLAGVMTLWLGIMKVGEAAGMINRFSRLVNPFFSKLFPLVPKGHPAMGSMMMNFSASMLGLDNAATPMGLKAMKELQELNDKPDTASNPQIMFLVLNTAGVVLIPTSVIALRKAAGAANPADIFVPTLISTFVAFIIGMFTVAMYQRINLFKLPVLVFLGGFGAVVTGLYFWVKHMPAEKIGPTMSNLGGGIIFSIVILFLGAGIIKKINVYDNFIEGAKEGFAVSVRIIPYLVGILVAISVFRTTGCMDYLINAIASVFSWMGFNTDFVPALPVALMKPLSGGGARGLMIEVMTRYGADSFQGKLASVIQGTTETTFYVLAVYFGSVNIKNTRYALTAGLIADFFGLLAAILLGYLFFHGA</sequence>
<dbReference type="EMBL" id="JACVFC010000001">
    <property type="protein sequence ID" value="MBC9928769.1"/>
    <property type="molecule type" value="Genomic_DNA"/>
</dbReference>
<feature type="domain" description="Nucleoside transporter/FeoB GTPase Gate" evidence="2">
    <location>
        <begin position="51"/>
        <end position="156"/>
    </location>
</feature>
<keyword evidence="1" id="KW-0812">Transmembrane</keyword>
<feature type="transmembrane region" description="Helical" evidence="1">
    <location>
        <begin position="235"/>
        <end position="255"/>
    </location>
</feature>
<name>A0ABR7THB3_9BACT</name>
<reference evidence="3 4" key="1">
    <citation type="submission" date="2020-09" db="EMBL/GenBank/DDBJ databases">
        <title>Genome sequences of type strains of Chitinophaga qingshengii and Chitinophaga varians.</title>
        <authorList>
            <person name="Kittiwongwattana C."/>
        </authorList>
    </citation>
    <scope>NUCLEOTIDE SEQUENCE [LARGE SCALE GENOMIC DNA]</scope>
    <source>
        <strain evidence="3 4">JCM 30026</strain>
    </source>
</reference>
<feature type="transmembrane region" description="Helical" evidence="1">
    <location>
        <begin position="45"/>
        <end position="62"/>
    </location>
</feature>
<feature type="transmembrane region" description="Helical" evidence="1">
    <location>
        <begin position="201"/>
        <end position="223"/>
    </location>
</feature>
<dbReference type="Proteomes" id="UP000659124">
    <property type="component" value="Unassembled WGS sequence"/>
</dbReference>
<feature type="domain" description="Nucleoside transporter/FeoB GTPase Gate" evidence="2">
    <location>
        <begin position="277"/>
        <end position="380"/>
    </location>
</feature>
<keyword evidence="4" id="KW-1185">Reference proteome</keyword>
<feature type="transmembrane region" description="Helical" evidence="1">
    <location>
        <begin position="385"/>
        <end position="409"/>
    </location>
</feature>
<protein>
    <submittedName>
        <fullName evidence="3">Spore maturation protein</fullName>
    </submittedName>
</protein>
<keyword evidence="1" id="KW-1133">Transmembrane helix</keyword>
<dbReference type="PIRSF" id="PIRSF036542">
    <property type="entry name" value="SpmA_SpmB"/>
    <property type="match status" value="1"/>
</dbReference>
<gene>
    <name evidence="3" type="ORF">ICL07_00180</name>
</gene>
<feature type="transmembrane region" description="Helical" evidence="1">
    <location>
        <begin position="275"/>
        <end position="293"/>
    </location>
</feature>
<evidence type="ECO:0000256" key="1">
    <source>
        <dbReference type="SAM" id="Phobius"/>
    </source>
</evidence>
<feature type="transmembrane region" description="Helical" evidence="1">
    <location>
        <begin position="173"/>
        <end position="195"/>
    </location>
</feature>
<dbReference type="PANTHER" id="PTHR35793">
    <property type="entry name" value="INNER MEMBRANE PROTEIN YJIG"/>
    <property type="match status" value="1"/>
</dbReference>
<organism evidence="3 4">
    <name type="scientific">Chitinophaga qingshengii</name>
    <dbReference type="NCBI Taxonomy" id="1569794"/>
    <lineage>
        <taxon>Bacteria</taxon>
        <taxon>Pseudomonadati</taxon>
        <taxon>Bacteroidota</taxon>
        <taxon>Chitinophagia</taxon>
        <taxon>Chitinophagales</taxon>
        <taxon>Chitinophagaceae</taxon>
        <taxon>Chitinophaga</taxon>
    </lineage>
</organism>
<dbReference type="Pfam" id="PF07670">
    <property type="entry name" value="Gate"/>
    <property type="match status" value="2"/>
</dbReference>
<dbReference type="InterPro" id="IPR011415">
    <property type="entry name" value="SpmA_SpmB"/>
</dbReference>
<proteinExistence type="predicted"/>
<dbReference type="InterPro" id="IPR052549">
    <property type="entry name" value="SpmB"/>
</dbReference>
<evidence type="ECO:0000313" key="4">
    <source>
        <dbReference type="Proteomes" id="UP000659124"/>
    </source>
</evidence>